<keyword evidence="3" id="KW-1185">Reference proteome</keyword>
<feature type="domain" description="THO complex subunitTHOC2 C-terminal" evidence="1">
    <location>
        <begin position="3"/>
        <end position="193"/>
    </location>
</feature>
<dbReference type="EMBL" id="CVQH01021472">
    <property type="protein sequence ID" value="CRK30691.1"/>
    <property type="molecule type" value="Genomic_DNA"/>
</dbReference>
<dbReference type="STRING" id="100787.A0A0G4M965"/>
<dbReference type="GO" id="GO:0003729">
    <property type="term" value="F:mRNA binding"/>
    <property type="evidence" value="ECO:0007669"/>
    <property type="project" value="TreeGrafter"/>
</dbReference>
<evidence type="ECO:0000259" key="1">
    <source>
        <dbReference type="Pfam" id="PF11262"/>
    </source>
</evidence>
<dbReference type="PANTHER" id="PTHR21597:SF0">
    <property type="entry name" value="THO COMPLEX SUBUNIT 2"/>
    <property type="match status" value="1"/>
</dbReference>
<reference evidence="2 3" key="1">
    <citation type="submission" date="2015-05" db="EMBL/GenBank/DDBJ databases">
        <authorList>
            <person name="Wang D.B."/>
            <person name="Wang M."/>
        </authorList>
    </citation>
    <scope>NUCLEOTIDE SEQUENCE [LARGE SCALE GENOMIC DNA]</scope>
    <source>
        <strain evidence="2">VL1</strain>
    </source>
</reference>
<dbReference type="InterPro" id="IPR040007">
    <property type="entry name" value="Tho2"/>
</dbReference>
<organism evidence="2 3">
    <name type="scientific">Verticillium longisporum</name>
    <name type="common">Verticillium dahliae var. longisporum</name>
    <dbReference type="NCBI Taxonomy" id="100787"/>
    <lineage>
        <taxon>Eukaryota</taxon>
        <taxon>Fungi</taxon>
        <taxon>Dikarya</taxon>
        <taxon>Ascomycota</taxon>
        <taxon>Pezizomycotina</taxon>
        <taxon>Sordariomycetes</taxon>
        <taxon>Hypocreomycetidae</taxon>
        <taxon>Glomerellales</taxon>
        <taxon>Plectosphaerellaceae</taxon>
        <taxon>Verticillium</taxon>
    </lineage>
</organism>
<dbReference type="GO" id="GO:0000445">
    <property type="term" value="C:THO complex part of transcription export complex"/>
    <property type="evidence" value="ECO:0007669"/>
    <property type="project" value="TreeGrafter"/>
</dbReference>
<evidence type="ECO:0000313" key="3">
    <source>
        <dbReference type="Proteomes" id="UP000044602"/>
    </source>
</evidence>
<dbReference type="GO" id="GO:0006397">
    <property type="term" value="P:mRNA processing"/>
    <property type="evidence" value="ECO:0007669"/>
    <property type="project" value="InterPro"/>
</dbReference>
<gene>
    <name evidence="2" type="ORF">BN1708_018535</name>
</gene>
<dbReference type="Pfam" id="PF11262">
    <property type="entry name" value="Tho2"/>
    <property type="match status" value="1"/>
</dbReference>
<proteinExistence type="predicted"/>
<evidence type="ECO:0000313" key="2">
    <source>
        <dbReference type="EMBL" id="CRK30691.1"/>
    </source>
</evidence>
<protein>
    <recommendedName>
        <fullName evidence="1">THO complex subunitTHOC2 C-terminal domain-containing protein</fullName>
    </recommendedName>
</protein>
<dbReference type="AlphaFoldDB" id="A0A0G4M965"/>
<dbReference type="GO" id="GO:0006406">
    <property type="term" value="P:mRNA export from nucleus"/>
    <property type="evidence" value="ECO:0007669"/>
    <property type="project" value="InterPro"/>
</dbReference>
<dbReference type="Proteomes" id="UP000044602">
    <property type="component" value="Unassembled WGS sequence"/>
</dbReference>
<dbReference type="PANTHER" id="PTHR21597">
    <property type="entry name" value="THO2 PROTEIN"/>
    <property type="match status" value="1"/>
</dbReference>
<sequence>MDTFIKESTQQSERVAKAKVLITKRMDTWFMGEPLKSNGVSDAILEQCLLPRIILSKIDSEYSFALIKYIHELSCPNFRLMALYDRLFKANRLRGMLFTCTVQEGVYLGHFFHLILRELNKWHKSSADYEKEAIGKSKRSGGYLGFATAFDEEGHPTSHLDHAEFQDVLYGWHKNINLALKACLSGTEWTHIR</sequence>
<feature type="non-terminal residue" evidence="2">
    <location>
        <position position="193"/>
    </location>
</feature>
<name>A0A0G4M965_VERLO</name>
<accession>A0A0G4M965</accession>
<dbReference type="InterPro" id="IPR021418">
    <property type="entry name" value="THO_THOC2_C"/>
</dbReference>